<dbReference type="AlphaFoldDB" id="A0A369KHT0"/>
<sequence>MISTGEFSPRNVLSNLLIKLPQMIIRVTPRRLVTPHCMAFHNLFGQLERPPVVDWYHNFNAPRRFRLLRSHSERQEFNDLRVSAGDTDLLRKNHALLQMQRLDSFPSAHT</sequence>
<gene>
    <name evidence="1" type="ORF">Hypma_007126</name>
</gene>
<dbReference type="EMBL" id="LUEZ02000005">
    <property type="protein sequence ID" value="RDB30486.1"/>
    <property type="molecule type" value="Genomic_DNA"/>
</dbReference>
<protein>
    <submittedName>
        <fullName evidence="1">Uncharacterized protein</fullName>
    </submittedName>
</protein>
<dbReference type="Proteomes" id="UP000076154">
    <property type="component" value="Unassembled WGS sequence"/>
</dbReference>
<proteinExistence type="predicted"/>
<reference evidence="1" key="1">
    <citation type="submission" date="2018-04" db="EMBL/GenBank/DDBJ databases">
        <title>Whole genome sequencing of Hypsizygus marmoreus.</title>
        <authorList>
            <person name="Choi I.-G."/>
            <person name="Min B."/>
            <person name="Kim J.-G."/>
            <person name="Kim S."/>
            <person name="Oh Y.-L."/>
            <person name="Kong W.-S."/>
            <person name="Park H."/>
            <person name="Jeong J."/>
            <person name="Song E.-S."/>
        </authorList>
    </citation>
    <scope>NUCLEOTIDE SEQUENCE [LARGE SCALE GENOMIC DNA]</scope>
    <source>
        <strain evidence="1">51987-8</strain>
    </source>
</reference>
<keyword evidence="2" id="KW-1185">Reference proteome</keyword>
<name>A0A369KHT0_HYPMA</name>
<accession>A0A369KHT0</accession>
<evidence type="ECO:0000313" key="2">
    <source>
        <dbReference type="Proteomes" id="UP000076154"/>
    </source>
</evidence>
<comment type="caution">
    <text evidence="1">The sequence shown here is derived from an EMBL/GenBank/DDBJ whole genome shotgun (WGS) entry which is preliminary data.</text>
</comment>
<organism evidence="1 2">
    <name type="scientific">Hypsizygus marmoreus</name>
    <name type="common">White beech mushroom</name>
    <name type="synonym">Agaricus marmoreus</name>
    <dbReference type="NCBI Taxonomy" id="39966"/>
    <lineage>
        <taxon>Eukaryota</taxon>
        <taxon>Fungi</taxon>
        <taxon>Dikarya</taxon>
        <taxon>Basidiomycota</taxon>
        <taxon>Agaricomycotina</taxon>
        <taxon>Agaricomycetes</taxon>
        <taxon>Agaricomycetidae</taxon>
        <taxon>Agaricales</taxon>
        <taxon>Tricholomatineae</taxon>
        <taxon>Lyophyllaceae</taxon>
        <taxon>Hypsizygus</taxon>
    </lineage>
</organism>
<dbReference type="InParanoid" id="A0A369KHT0"/>
<evidence type="ECO:0000313" key="1">
    <source>
        <dbReference type="EMBL" id="RDB30486.1"/>
    </source>
</evidence>